<dbReference type="InterPro" id="IPR011041">
    <property type="entry name" value="Quinoprot_gluc/sorb_DH_b-prop"/>
</dbReference>
<dbReference type="GO" id="GO:0005886">
    <property type="term" value="C:plasma membrane"/>
    <property type="evidence" value="ECO:0007669"/>
    <property type="project" value="TreeGrafter"/>
</dbReference>
<keyword evidence="3" id="KW-0812">Transmembrane</keyword>
<feature type="transmembrane region" description="Helical" evidence="3">
    <location>
        <begin position="855"/>
        <end position="873"/>
    </location>
</feature>
<dbReference type="InterPro" id="IPR011123">
    <property type="entry name" value="Y_Y_Y"/>
</dbReference>
<dbReference type="InterPro" id="IPR050469">
    <property type="entry name" value="Diguanylate_Cyclase"/>
</dbReference>
<dbReference type="EC" id="2.7.7.65" evidence="1"/>
<dbReference type="InterPro" id="IPR000160">
    <property type="entry name" value="GGDEF_dom"/>
</dbReference>
<dbReference type="SUPFAM" id="SSF63829">
    <property type="entry name" value="Calcium-dependent phosphotriesterase"/>
    <property type="match status" value="1"/>
</dbReference>
<dbReference type="InterPro" id="IPR043128">
    <property type="entry name" value="Rev_trsase/Diguanyl_cyclase"/>
</dbReference>
<protein>
    <recommendedName>
        <fullName evidence="1">diguanylate cyclase</fullName>
        <ecNumber evidence="1">2.7.7.65</ecNumber>
    </recommendedName>
</protein>
<dbReference type="Gene3D" id="2.60.40.10">
    <property type="entry name" value="Immunoglobulins"/>
    <property type="match status" value="1"/>
</dbReference>
<dbReference type="SUPFAM" id="SSF50952">
    <property type="entry name" value="Soluble quinoprotein glucose dehydrogenase"/>
    <property type="match status" value="1"/>
</dbReference>
<dbReference type="EMBL" id="FLQY01000385">
    <property type="protein sequence ID" value="SBT10950.1"/>
    <property type="molecule type" value="Genomic_DNA"/>
</dbReference>
<feature type="transmembrane region" description="Helical" evidence="3">
    <location>
        <begin position="54"/>
        <end position="73"/>
    </location>
</feature>
<dbReference type="GO" id="GO:0052621">
    <property type="term" value="F:diguanylate cyclase activity"/>
    <property type="evidence" value="ECO:0007669"/>
    <property type="project" value="UniProtKB-EC"/>
</dbReference>
<sequence length="1154" mass="126001">MRNACDIAITWAARVVSLVAQRRPIEGHPGRHTSVMLTSEHLQAKTGRTLRRGVAAFLPLLVFSLLAATSLPAESRVTSPAASYDENPLAEPRLESVGVGIIPRDVVPTMAQDKAGFLWIATGDGLVRYDGYRFRPQERDSPDPAARNLGWIRALLAGSDGRLWIGTEWDGLAVYDPTTEKVSSWRGKGEERDSQNGGPLPTIRALAEDRDGSIWAGSEGGGLDHFDLKSGSVSHYLHSSQPGSLPDDRVQALLIGRAGDLWVGTWAGLSRLKAGGERFEPVVSNGGRASLAGRIVEALFQASDGRIWVGTQQGDLAIVDPSTGKVLLLDFAEDIANHGAVSSLVEAPGGRMWVGRSTGIDLHDVAGGRLVQRLRHDLRKRWGLAGNEVTALIRDQAGLIWVGGFGVGLQRHDPNNRSIWLRGADPQPDSPFSEADVRSLLQLDNGEIWAATHKGGVAVMDKLLRVTGAIWPRTPGQINATGKSPKLPPVRVEAMAQAREGTVWLGSDSMLYQFSRDHRQLQTLPHGGGLTRRLLAGSDGTLWVATQDGVYFLRPDKGEVVRLSQADGQPLRADINALAEAADGSVWVGSGKGLFRVAAGGSELQPVESPAGAGLGNHSVIGLLFDSQQTLWLDTAVTGLHRMLRWDGRQAQFDRISESHGIVSRPFGGNLMEDGRGRIWTQMYVYDPATDRLDELTAADGANLGTGWFLSRAKTTDGRMLFGGSKGILVVSPERFDASTYAPPLLISELVINGQRESAGGILNELELTPEQRSFSLGFTAVDYCDPSRIRYAYQLKGFDPDWIETTADSRVASYSNLWPGEYLLRARATNRSGAWSPHQLAIPIRVLPSWWQSWWFHLAAPSLLILMVYALVQLRTRQLRLRQSELQRMVHERTVDLESLTLALKRESTALEESSLTDPLTGLRNRRFLTQHIEAEAALAVREYESHFKYGAKLRDDVGLIFFLFDIDFFKQVNDRHGHAAGDAVIRQMSDRLVGVFRDTDYLVRWGGEEFLVVARATPRNLAAALAERARGAVADQPFELDDGSLLSKTCSIGFCCFPLSRQHAGALGWDVAIKIADEALYVVKDAGRNGWLGALSASAESAEALCARSRLPLIEWARSGELDAVWSPDHGGLETAGLQRAPVCDQAQSEQE</sequence>
<dbReference type="Gene3D" id="3.30.70.270">
    <property type="match status" value="1"/>
</dbReference>
<evidence type="ECO:0000256" key="3">
    <source>
        <dbReference type="SAM" id="Phobius"/>
    </source>
</evidence>
<dbReference type="InterPro" id="IPR015943">
    <property type="entry name" value="WD40/YVTN_repeat-like_dom_sf"/>
</dbReference>
<keyword evidence="6" id="KW-1185">Reference proteome</keyword>
<proteinExistence type="predicted"/>
<keyword evidence="3" id="KW-0472">Membrane</keyword>
<dbReference type="InterPro" id="IPR013783">
    <property type="entry name" value="Ig-like_fold"/>
</dbReference>
<dbReference type="Proteomes" id="UP000199600">
    <property type="component" value="Unassembled WGS sequence"/>
</dbReference>
<evidence type="ECO:0000256" key="1">
    <source>
        <dbReference type="ARBA" id="ARBA00012528"/>
    </source>
</evidence>
<dbReference type="InterPro" id="IPR011110">
    <property type="entry name" value="Reg_prop"/>
</dbReference>
<dbReference type="NCBIfam" id="TIGR00254">
    <property type="entry name" value="GGDEF"/>
    <property type="match status" value="1"/>
</dbReference>
<evidence type="ECO:0000313" key="6">
    <source>
        <dbReference type="Proteomes" id="UP000199600"/>
    </source>
</evidence>
<accession>A0A1A8Y1E6</accession>
<dbReference type="InterPro" id="IPR029787">
    <property type="entry name" value="Nucleotide_cyclase"/>
</dbReference>
<evidence type="ECO:0000313" key="5">
    <source>
        <dbReference type="EMBL" id="SBT10950.1"/>
    </source>
</evidence>
<evidence type="ECO:0000259" key="4">
    <source>
        <dbReference type="PROSITE" id="PS50887"/>
    </source>
</evidence>
<dbReference type="Pfam" id="PF00990">
    <property type="entry name" value="GGDEF"/>
    <property type="match status" value="1"/>
</dbReference>
<dbReference type="SMART" id="SM00267">
    <property type="entry name" value="GGDEF"/>
    <property type="match status" value="1"/>
</dbReference>
<dbReference type="CDD" id="cd01949">
    <property type="entry name" value="GGDEF"/>
    <property type="match status" value="1"/>
</dbReference>
<comment type="catalytic activity">
    <reaction evidence="2">
        <text>2 GTP = 3',3'-c-di-GMP + 2 diphosphate</text>
        <dbReference type="Rhea" id="RHEA:24898"/>
        <dbReference type="ChEBI" id="CHEBI:33019"/>
        <dbReference type="ChEBI" id="CHEBI:37565"/>
        <dbReference type="ChEBI" id="CHEBI:58805"/>
        <dbReference type="EC" id="2.7.7.65"/>
    </reaction>
</comment>
<dbReference type="Gene3D" id="2.130.10.10">
    <property type="entry name" value="YVTN repeat-like/Quinoprotein amine dehydrogenase"/>
    <property type="match status" value="3"/>
</dbReference>
<gene>
    <name evidence="5" type="ORF">PROAA_800002</name>
</gene>
<keyword evidence="3" id="KW-1133">Transmembrane helix</keyword>
<dbReference type="PANTHER" id="PTHR45138:SF9">
    <property type="entry name" value="DIGUANYLATE CYCLASE DGCM-RELATED"/>
    <property type="match status" value="1"/>
</dbReference>
<reference evidence="5 6" key="1">
    <citation type="submission" date="2016-06" db="EMBL/GenBank/DDBJ databases">
        <authorList>
            <person name="Kjaerup R.B."/>
            <person name="Dalgaard T.S."/>
            <person name="Juul-Madsen H.R."/>
        </authorList>
    </citation>
    <scope>NUCLEOTIDE SEQUENCE [LARGE SCALE GENOMIC DNA]</scope>
    <source>
        <strain evidence="5">2</strain>
    </source>
</reference>
<dbReference type="Pfam" id="PF07494">
    <property type="entry name" value="Reg_prop"/>
    <property type="match status" value="4"/>
</dbReference>
<dbReference type="AlphaFoldDB" id="A0A1A8Y1E6"/>
<dbReference type="Pfam" id="PF07495">
    <property type="entry name" value="Y_Y_Y"/>
    <property type="match status" value="1"/>
</dbReference>
<dbReference type="SUPFAM" id="SSF55073">
    <property type="entry name" value="Nucleotide cyclase"/>
    <property type="match status" value="1"/>
</dbReference>
<feature type="domain" description="GGDEF" evidence="4">
    <location>
        <begin position="959"/>
        <end position="1098"/>
    </location>
</feature>
<evidence type="ECO:0000256" key="2">
    <source>
        <dbReference type="ARBA" id="ARBA00034247"/>
    </source>
</evidence>
<name>A0A1A8Y1E6_9RHOO</name>
<dbReference type="GO" id="GO:0043709">
    <property type="term" value="P:cell adhesion involved in single-species biofilm formation"/>
    <property type="evidence" value="ECO:0007669"/>
    <property type="project" value="TreeGrafter"/>
</dbReference>
<organism evidence="5 6">
    <name type="scientific">Candidatus Propionivibrio aalborgensis</name>
    <dbReference type="NCBI Taxonomy" id="1860101"/>
    <lineage>
        <taxon>Bacteria</taxon>
        <taxon>Pseudomonadati</taxon>
        <taxon>Pseudomonadota</taxon>
        <taxon>Betaproteobacteria</taxon>
        <taxon>Rhodocyclales</taxon>
        <taxon>Rhodocyclaceae</taxon>
        <taxon>Propionivibrio</taxon>
    </lineage>
</organism>
<dbReference type="PANTHER" id="PTHR45138">
    <property type="entry name" value="REGULATORY COMPONENTS OF SENSORY TRANSDUCTION SYSTEM"/>
    <property type="match status" value="1"/>
</dbReference>
<dbReference type="PROSITE" id="PS50887">
    <property type="entry name" value="GGDEF"/>
    <property type="match status" value="1"/>
</dbReference>
<dbReference type="GO" id="GO:1902201">
    <property type="term" value="P:negative regulation of bacterial-type flagellum-dependent cell motility"/>
    <property type="evidence" value="ECO:0007669"/>
    <property type="project" value="TreeGrafter"/>
</dbReference>
<dbReference type="RefSeq" id="WP_186412499.1">
    <property type="nucleotide sequence ID" value="NZ_FLQY01000385.1"/>
</dbReference>